<evidence type="ECO:0000313" key="3">
    <source>
        <dbReference type="Proteomes" id="UP000663131"/>
    </source>
</evidence>
<evidence type="ECO:0000313" key="2">
    <source>
        <dbReference type="EMBL" id="QOU21871.1"/>
    </source>
</evidence>
<reference evidence="2" key="1">
    <citation type="submission" date="2020-10" db="EMBL/GenBank/DDBJ databases">
        <authorList>
            <person name="Palmer J.M."/>
        </authorList>
    </citation>
    <scope>NUCLEOTIDE SEQUENCE</scope>
    <source>
        <strain evidence="2">UCD 2041</strain>
    </source>
</reference>
<reference evidence="2" key="2">
    <citation type="journal article" name="BMC Genomics">
        <title>New genome assemblies reveal patterns of domestication and adaptation across Brettanomyces (Dekkera) species.</title>
        <authorList>
            <person name="Roach M.J."/>
            <person name="Borneman A.R."/>
        </authorList>
    </citation>
    <scope>NUCLEOTIDE SEQUENCE</scope>
    <source>
        <strain evidence="2">UCD 2041</strain>
    </source>
</reference>
<organism evidence="2 3">
    <name type="scientific">Dekkera bruxellensis</name>
    <name type="common">Brettanomyces custersii</name>
    <dbReference type="NCBI Taxonomy" id="5007"/>
    <lineage>
        <taxon>Eukaryota</taxon>
        <taxon>Fungi</taxon>
        <taxon>Dikarya</taxon>
        <taxon>Ascomycota</taxon>
        <taxon>Saccharomycotina</taxon>
        <taxon>Pichiomycetes</taxon>
        <taxon>Pichiales</taxon>
        <taxon>Pichiaceae</taxon>
        <taxon>Brettanomyces</taxon>
    </lineage>
</organism>
<sequence length="152" mass="17208">MPNHCVNRPGKALSRARRGKHLSSKRAYRTSRLSRLEASNKNSLTPNTKLIAANGVITNRVLSKKRAKKIARNMKYAKARKEQSKKIIDDLNKKNDDSMDIDSEHKSNRRELRHPDKEDPIRKALWLLIEKNGSMFPDSASTEGTTLGGPSF</sequence>
<accession>A0A871RHH4</accession>
<gene>
    <name evidence="2" type="ORF">BRETT_002035</name>
</gene>
<name>A0A871RHH4_DEKBR</name>
<feature type="region of interest" description="Disordered" evidence="1">
    <location>
        <begin position="74"/>
        <end position="117"/>
    </location>
</feature>
<dbReference type="AlphaFoldDB" id="A0A871RHH4"/>
<protein>
    <recommendedName>
        <fullName evidence="4">Ribosome biogenesis protein ALB1</fullName>
    </recommendedName>
</protein>
<dbReference type="GeneID" id="64573959"/>
<dbReference type="RefSeq" id="XP_041138364.1">
    <property type="nucleotide sequence ID" value="XM_041280573.1"/>
</dbReference>
<evidence type="ECO:0000256" key="1">
    <source>
        <dbReference type="SAM" id="MobiDB-lite"/>
    </source>
</evidence>
<dbReference type="KEGG" id="bbrx:BRETT_002035"/>
<feature type="compositionally biased region" description="Basic and acidic residues" evidence="1">
    <location>
        <begin position="79"/>
        <end position="117"/>
    </location>
</feature>
<feature type="compositionally biased region" description="Basic residues" evidence="1">
    <location>
        <begin position="14"/>
        <end position="29"/>
    </location>
</feature>
<feature type="region of interest" description="Disordered" evidence="1">
    <location>
        <begin position="1"/>
        <end position="30"/>
    </location>
</feature>
<dbReference type="OrthoDB" id="4086742at2759"/>
<dbReference type="EMBL" id="CP063137">
    <property type="protein sequence ID" value="QOU21871.1"/>
    <property type="molecule type" value="Genomic_DNA"/>
</dbReference>
<dbReference type="Proteomes" id="UP000663131">
    <property type="component" value="Chromosome 9"/>
</dbReference>
<evidence type="ECO:0008006" key="4">
    <source>
        <dbReference type="Google" id="ProtNLM"/>
    </source>
</evidence>
<proteinExistence type="predicted"/>